<dbReference type="AlphaFoldDB" id="A0A3S5AD79"/>
<protein>
    <submittedName>
        <fullName evidence="1">Uncharacterized protein</fullName>
    </submittedName>
</protein>
<comment type="caution">
    <text evidence="1">The sequence shown here is derived from an EMBL/GenBank/DDBJ whole genome shotgun (WGS) entry which is preliminary data.</text>
</comment>
<dbReference type="Proteomes" id="UP000784294">
    <property type="component" value="Unassembled WGS sequence"/>
</dbReference>
<keyword evidence="2" id="KW-1185">Reference proteome</keyword>
<evidence type="ECO:0000313" key="1">
    <source>
        <dbReference type="EMBL" id="VEL17635.1"/>
    </source>
</evidence>
<dbReference type="EMBL" id="CAAALY010033506">
    <property type="protein sequence ID" value="VEL17635.1"/>
    <property type="molecule type" value="Genomic_DNA"/>
</dbReference>
<accession>A0A3S5AD79</accession>
<proteinExistence type="predicted"/>
<organism evidence="1 2">
    <name type="scientific">Protopolystoma xenopodis</name>
    <dbReference type="NCBI Taxonomy" id="117903"/>
    <lineage>
        <taxon>Eukaryota</taxon>
        <taxon>Metazoa</taxon>
        <taxon>Spiralia</taxon>
        <taxon>Lophotrochozoa</taxon>
        <taxon>Platyhelminthes</taxon>
        <taxon>Monogenea</taxon>
        <taxon>Polyopisthocotylea</taxon>
        <taxon>Polystomatidea</taxon>
        <taxon>Polystomatidae</taxon>
        <taxon>Protopolystoma</taxon>
    </lineage>
</organism>
<gene>
    <name evidence="1" type="ORF">PXEA_LOCUS11075</name>
</gene>
<evidence type="ECO:0000313" key="2">
    <source>
        <dbReference type="Proteomes" id="UP000784294"/>
    </source>
</evidence>
<reference evidence="1" key="1">
    <citation type="submission" date="2018-11" db="EMBL/GenBank/DDBJ databases">
        <authorList>
            <consortium name="Pathogen Informatics"/>
        </authorList>
    </citation>
    <scope>NUCLEOTIDE SEQUENCE</scope>
</reference>
<sequence>MVAHQPPAQLGNMVTSVAKLGPSYVAIRPASCSQAICQSPPHTHTNGGLVRGPGLSEDDTSTQILDFMADKSARKVRLNAERTALLQPPKSSANGAISALFHAQRPATTKNKTKPPAECSYCRNLAGFQPSMYGLLHGRHEPVSDPSHN</sequence>
<name>A0A3S5AD79_9PLAT</name>